<sequence>MVYLFCNVPFTDADSALEGTFQVSLENLAKEDNPRRKQKRLWSSTEVAAIMRHFREHIAKGKLATLIQCQQCKTAEHPALADRSVQNLRDFVRNRGVMLKRKQNSH</sequence>
<organism evidence="1 2">
    <name type="scientific">Merluccius polli</name>
    <name type="common">Benguela hake</name>
    <name type="synonym">Merluccius cadenati</name>
    <dbReference type="NCBI Taxonomy" id="89951"/>
    <lineage>
        <taxon>Eukaryota</taxon>
        <taxon>Metazoa</taxon>
        <taxon>Chordata</taxon>
        <taxon>Craniata</taxon>
        <taxon>Vertebrata</taxon>
        <taxon>Euteleostomi</taxon>
        <taxon>Actinopterygii</taxon>
        <taxon>Neopterygii</taxon>
        <taxon>Teleostei</taxon>
        <taxon>Neoteleostei</taxon>
        <taxon>Acanthomorphata</taxon>
        <taxon>Zeiogadaria</taxon>
        <taxon>Gadariae</taxon>
        <taxon>Gadiformes</taxon>
        <taxon>Gadoidei</taxon>
        <taxon>Merlucciidae</taxon>
        <taxon>Merluccius</taxon>
    </lineage>
</organism>
<keyword evidence="2" id="KW-1185">Reference proteome</keyword>
<proteinExistence type="predicted"/>
<comment type="caution">
    <text evidence="1">The sequence shown here is derived from an EMBL/GenBank/DDBJ whole genome shotgun (WGS) entry which is preliminary data.</text>
</comment>
<reference evidence="1" key="1">
    <citation type="journal article" date="2023" name="Front. Mar. Sci.">
        <title>A new Merluccius polli reference genome to investigate the effects of global change in West African waters.</title>
        <authorList>
            <person name="Mateo J.L."/>
            <person name="Blanco-Fernandez C."/>
            <person name="Garcia-Vazquez E."/>
            <person name="Machado-Schiaffino G."/>
        </authorList>
    </citation>
    <scope>NUCLEOTIDE SEQUENCE</scope>
    <source>
        <strain evidence="1">C29</strain>
        <tissue evidence="1">Fin</tissue>
    </source>
</reference>
<protein>
    <submittedName>
        <fullName evidence="1">Uncharacterized protein</fullName>
    </submittedName>
</protein>
<gene>
    <name evidence="1" type="ORF">N1851_013030</name>
</gene>
<dbReference type="AlphaFoldDB" id="A0AA47MWU8"/>
<dbReference type="Proteomes" id="UP001174136">
    <property type="component" value="Unassembled WGS sequence"/>
</dbReference>
<evidence type="ECO:0000313" key="1">
    <source>
        <dbReference type="EMBL" id="KAK0147497.1"/>
    </source>
</evidence>
<name>A0AA47MWU8_MERPO</name>
<evidence type="ECO:0000313" key="2">
    <source>
        <dbReference type="Proteomes" id="UP001174136"/>
    </source>
</evidence>
<accession>A0AA47MWU8</accession>
<dbReference type="EMBL" id="JAOPHQ010002300">
    <property type="protein sequence ID" value="KAK0147497.1"/>
    <property type="molecule type" value="Genomic_DNA"/>
</dbReference>